<dbReference type="Proteomes" id="UP000095751">
    <property type="component" value="Unassembled WGS sequence"/>
</dbReference>
<evidence type="ECO:0000313" key="1">
    <source>
        <dbReference type="EMBL" id="OEU14030.1"/>
    </source>
</evidence>
<evidence type="ECO:0000313" key="2">
    <source>
        <dbReference type="Proteomes" id="UP000095751"/>
    </source>
</evidence>
<dbReference type="InterPro" id="IPR032675">
    <property type="entry name" value="LRR_dom_sf"/>
</dbReference>
<dbReference type="InParanoid" id="A0A1E7F797"/>
<dbReference type="OrthoDB" id="2163268at2759"/>
<name>A0A1E7F797_9STRA</name>
<proteinExistence type="predicted"/>
<sequence length="252" mass="28411">MAEFEDYESSDLDWPDEHSMEEVVTALRNYDGKKADIRLTSLMTLSADLFAVGGTFECVFNAVIDGGTINEFVGQAESFPDLKLGCIGRSNLANNTALEKFSLELWEDDMFVADEGIEQLANALKSNRCLEEIIITRGMMTNAGRIHLLESLRDNTTLLKLDTRAVPMAISPDDDVNEDEVLLKEGGIEGRLLQSRFDQILAKKPLLLYTFIREEDHTQLFGTLYNRPLHSTRRRSGRLFKKRRIAAPGGKY</sequence>
<keyword evidence="2" id="KW-1185">Reference proteome</keyword>
<dbReference type="KEGG" id="fcy:FRACYDRAFT_262477"/>
<dbReference type="Gene3D" id="3.80.10.10">
    <property type="entry name" value="Ribonuclease Inhibitor"/>
    <property type="match status" value="1"/>
</dbReference>
<accession>A0A1E7F797</accession>
<organism evidence="1 2">
    <name type="scientific">Fragilariopsis cylindrus CCMP1102</name>
    <dbReference type="NCBI Taxonomy" id="635003"/>
    <lineage>
        <taxon>Eukaryota</taxon>
        <taxon>Sar</taxon>
        <taxon>Stramenopiles</taxon>
        <taxon>Ochrophyta</taxon>
        <taxon>Bacillariophyta</taxon>
        <taxon>Bacillariophyceae</taxon>
        <taxon>Bacillariophycidae</taxon>
        <taxon>Bacillariales</taxon>
        <taxon>Bacillariaceae</taxon>
        <taxon>Fragilariopsis</taxon>
    </lineage>
</organism>
<protein>
    <submittedName>
        <fullName evidence="1">Uncharacterized protein</fullName>
    </submittedName>
</protein>
<dbReference type="SUPFAM" id="SSF52047">
    <property type="entry name" value="RNI-like"/>
    <property type="match status" value="1"/>
</dbReference>
<dbReference type="AlphaFoldDB" id="A0A1E7F797"/>
<gene>
    <name evidence="1" type="ORF">FRACYDRAFT_262477</name>
</gene>
<reference evidence="1 2" key="1">
    <citation type="submission" date="2016-09" db="EMBL/GenBank/DDBJ databases">
        <title>Extensive genetic diversity and differential bi-allelic expression allows diatom success in the polar Southern Ocean.</title>
        <authorList>
            <consortium name="DOE Joint Genome Institute"/>
            <person name="Mock T."/>
            <person name="Otillar R.P."/>
            <person name="Strauss J."/>
            <person name="Dupont C."/>
            <person name="Frickenhaus S."/>
            <person name="Maumus F."/>
            <person name="Mcmullan M."/>
            <person name="Sanges R."/>
            <person name="Schmutz J."/>
            <person name="Toseland A."/>
            <person name="Valas R."/>
            <person name="Veluchamy A."/>
            <person name="Ward B.J."/>
            <person name="Allen A."/>
            <person name="Barry K."/>
            <person name="Falciatore A."/>
            <person name="Ferrante M."/>
            <person name="Fortunato A.E."/>
            <person name="Gloeckner G."/>
            <person name="Gruber A."/>
            <person name="Hipkin R."/>
            <person name="Janech M."/>
            <person name="Kroth P."/>
            <person name="Leese F."/>
            <person name="Lindquist E."/>
            <person name="Lyon B.R."/>
            <person name="Martin J."/>
            <person name="Mayer C."/>
            <person name="Parker M."/>
            <person name="Quesneville H."/>
            <person name="Raymond J."/>
            <person name="Uhlig C."/>
            <person name="Valentin K.U."/>
            <person name="Worden A.Z."/>
            <person name="Armbrust E.V."/>
            <person name="Bowler C."/>
            <person name="Green B."/>
            <person name="Moulton V."/>
            <person name="Van Oosterhout C."/>
            <person name="Grigoriev I."/>
        </authorList>
    </citation>
    <scope>NUCLEOTIDE SEQUENCE [LARGE SCALE GENOMIC DNA]</scope>
    <source>
        <strain evidence="1 2">CCMP1102</strain>
    </source>
</reference>
<dbReference type="EMBL" id="KV784361">
    <property type="protein sequence ID" value="OEU14030.1"/>
    <property type="molecule type" value="Genomic_DNA"/>
</dbReference>